<evidence type="ECO:0000313" key="2">
    <source>
        <dbReference type="Proteomes" id="UP000294927"/>
    </source>
</evidence>
<dbReference type="EMBL" id="SOCP01000001">
    <property type="protein sequence ID" value="TDV57227.1"/>
    <property type="molecule type" value="Genomic_DNA"/>
</dbReference>
<evidence type="ECO:0000313" key="1">
    <source>
        <dbReference type="EMBL" id="TDV57227.1"/>
    </source>
</evidence>
<organism evidence="1 2">
    <name type="scientific">Actinophytocola oryzae</name>
    <dbReference type="NCBI Taxonomy" id="502181"/>
    <lineage>
        <taxon>Bacteria</taxon>
        <taxon>Bacillati</taxon>
        <taxon>Actinomycetota</taxon>
        <taxon>Actinomycetes</taxon>
        <taxon>Pseudonocardiales</taxon>
        <taxon>Pseudonocardiaceae</taxon>
    </lineage>
</organism>
<proteinExistence type="predicted"/>
<dbReference type="Proteomes" id="UP000294927">
    <property type="component" value="Unassembled WGS sequence"/>
</dbReference>
<dbReference type="AlphaFoldDB" id="A0A4R7W6C4"/>
<name>A0A4R7W6C4_9PSEU</name>
<gene>
    <name evidence="1" type="ORF">CLV71_10198</name>
</gene>
<accession>A0A4R7W6C4</accession>
<sequence>MHGVGPCVGARRGLAGRRRQLLAATSPWAGASSRGLAAIDAGDAHRAAAARDRMDASQAQALQLHSVPGENRVEGVVRIGDGVVDVFLDRVRAAYDASLPG</sequence>
<dbReference type="RefSeq" id="WP_166663855.1">
    <property type="nucleotide sequence ID" value="NZ_SOCP01000001.1"/>
</dbReference>
<comment type="caution">
    <text evidence="1">The sequence shown here is derived from an EMBL/GenBank/DDBJ whole genome shotgun (WGS) entry which is preliminary data.</text>
</comment>
<keyword evidence="2" id="KW-1185">Reference proteome</keyword>
<reference evidence="1 2" key="1">
    <citation type="submission" date="2019-03" db="EMBL/GenBank/DDBJ databases">
        <title>Genomic Encyclopedia of Archaeal and Bacterial Type Strains, Phase II (KMG-II): from individual species to whole genera.</title>
        <authorList>
            <person name="Goeker M."/>
        </authorList>
    </citation>
    <scope>NUCLEOTIDE SEQUENCE [LARGE SCALE GENOMIC DNA]</scope>
    <source>
        <strain evidence="1 2">DSM 45499</strain>
    </source>
</reference>
<protein>
    <submittedName>
        <fullName evidence="1">Uncharacterized protein</fullName>
    </submittedName>
</protein>